<dbReference type="Gene3D" id="1.25.40.10">
    <property type="entry name" value="Tetratricopeptide repeat domain"/>
    <property type="match status" value="1"/>
</dbReference>
<evidence type="ECO:0000256" key="1">
    <source>
        <dbReference type="ARBA" id="ARBA00007626"/>
    </source>
</evidence>
<dbReference type="AlphaFoldDB" id="A0AAV7GYD5"/>
<evidence type="ECO:0000256" key="2">
    <source>
        <dbReference type="ARBA" id="ARBA00022737"/>
    </source>
</evidence>
<name>A0AAV7GYD5_DENCH</name>
<proteinExistence type="inferred from homology"/>
<dbReference type="PANTHER" id="PTHR47941">
    <property type="entry name" value="PENTATRICOPEPTIDE REPEAT-CONTAINING PROTEIN 3, MITOCHONDRIAL"/>
    <property type="match status" value="1"/>
</dbReference>
<evidence type="ECO:0008006" key="6">
    <source>
        <dbReference type="Google" id="ProtNLM"/>
    </source>
</evidence>
<dbReference type="NCBIfam" id="TIGR00756">
    <property type="entry name" value="PPR"/>
    <property type="match status" value="2"/>
</dbReference>
<comment type="caution">
    <text evidence="4">The sequence shown here is derived from an EMBL/GenBank/DDBJ whole genome shotgun (WGS) entry which is preliminary data.</text>
</comment>
<sequence length="109" mass="12306">MQMLNANVEPDLMTYNVLARGLCENGYVNQEAADLLDLMWERGVQPNATTYGIFIVGLCRGGNLEEAEILFKDLEGRILLKIHRSSVPWFLVTSKKVTQKGIRAFYQVA</sequence>
<gene>
    <name evidence="4" type="ORF">IEQ34_009122</name>
</gene>
<reference evidence="4 5" key="1">
    <citation type="journal article" date="2021" name="Hortic Res">
        <title>Chromosome-scale assembly of the Dendrobium chrysotoxum genome enhances the understanding of orchid evolution.</title>
        <authorList>
            <person name="Zhang Y."/>
            <person name="Zhang G.Q."/>
            <person name="Zhang D."/>
            <person name="Liu X.D."/>
            <person name="Xu X.Y."/>
            <person name="Sun W.H."/>
            <person name="Yu X."/>
            <person name="Zhu X."/>
            <person name="Wang Z.W."/>
            <person name="Zhao X."/>
            <person name="Zhong W.Y."/>
            <person name="Chen H."/>
            <person name="Yin W.L."/>
            <person name="Huang T."/>
            <person name="Niu S.C."/>
            <person name="Liu Z.J."/>
        </authorList>
    </citation>
    <scope>NUCLEOTIDE SEQUENCE [LARGE SCALE GENOMIC DNA]</scope>
    <source>
        <strain evidence="4">Lindl</strain>
    </source>
</reference>
<evidence type="ECO:0000313" key="4">
    <source>
        <dbReference type="EMBL" id="KAH0461547.1"/>
    </source>
</evidence>
<evidence type="ECO:0000313" key="5">
    <source>
        <dbReference type="Proteomes" id="UP000775213"/>
    </source>
</evidence>
<dbReference type="EMBL" id="JAGFBR010000009">
    <property type="protein sequence ID" value="KAH0461547.1"/>
    <property type="molecule type" value="Genomic_DNA"/>
</dbReference>
<dbReference type="InterPro" id="IPR002885">
    <property type="entry name" value="PPR_rpt"/>
</dbReference>
<dbReference type="Proteomes" id="UP000775213">
    <property type="component" value="Unassembled WGS sequence"/>
</dbReference>
<keyword evidence="5" id="KW-1185">Reference proteome</keyword>
<dbReference type="Pfam" id="PF13041">
    <property type="entry name" value="PPR_2"/>
    <property type="match status" value="1"/>
</dbReference>
<dbReference type="InterPro" id="IPR011990">
    <property type="entry name" value="TPR-like_helical_dom_sf"/>
</dbReference>
<dbReference type="PROSITE" id="PS51375">
    <property type="entry name" value="PPR"/>
    <property type="match status" value="2"/>
</dbReference>
<organism evidence="4 5">
    <name type="scientific">Dendrobium chrysotoxum</name>
    <name type="common">Orchid</name>
    <dbReference type="NCBI Taxonomy" id="161865"/>
    <lineage>
        <taxon>Eukaryota</taxon>
        <taxon>Viridiplantae</taxon>
        <taxon>Streptophyta</taxon>
        <taxon>Embryophyta</taxon>
        <taxon>Tracheophyta</taxon>
        <taxon>Spermatophyta</taxon>
        <taxon>Magnoliopsida</taxon>
        <taxon>Liliopsida</taxon>
        <taxon>Asparagales</taxon>
        <taxon>Orchidaceae</taxon>
        <taxon>Epidendroideae</taxon>
        <taxon>Malaxideae</taxon>
        <taxon>Dendrobiinae</taxon>
        <taxon>Dendrobium</taxon>
    </lineage>
</organism>
<feature type="repeat" description="PPR" evidence="3">
    <location>
        <begin position="11"/>
        <end position="46"/>
    </location>
</feature>
<protein>
    <recommendedName>
        <fullName evidence="6">Pentatricopeptide repeat-containing protein</fullName>
    </recommendedName>
</protein>
<keyword evidence="2" id="KW-0677">Repeat</keyword>
<comment type="similarity">
    <text evidence="1">Belongs to the PPR family. P subfamily.</text>
</comment>
<feature type="repeat" description="PPR" evidence="3">
    <location>
        <begin position="47"/>
        <end position="77"/>
    </location>
</feature>
<accession>A0AAV7GYD5</accession>
<evidence type="ECO:0000256" key="3">
    <source>
        <dbReference type="PROSITE-ProRule" id="PRU00708"/>
    </source>
</evidence>